<dbReference type="EMBL" id="JACMSC010000015">
    <property type="protein sequence ID" value="KAG6484938.1"/>
    <property type="molecule type" value="Genomic_DNA"/>
</dbReference>
<evidence type="ECO:0000256" key="4">
    <source>
        <dbReference type="ARBA" id="ARBA00023163"/>
    </source>
</evidence>
<feature type="domain" description="OVATE" evidence="7">
    <location>
        <begin position="85"/>
        <end position="145"/>
    </location>
</feature>
<comment type="function">
    <text evidence="6">Transcriptional repressor that regulates multiple aspects of plant growth and development.</text>
</comment>
<evidence type="ECO:0000256" key="6">
    <source>
        <dbReference type="RuleBase" id="RU367028"/>
    </source>
</evidence>
<dbReference type="GO" id="GO:0045892">
    <property type="term" value="P:negative regulation of DNA-templated transcription"/>
    <property type="evidence" value="ECO:0007669"/>
    <property type="project" value="UniProtKB-UniRule"/>
</dbReference>
<dbReference type="Pfam" id="PF04844">
    <property type="entry name" value="Ovate"/>
    <property type="match status" value="1"/>
</dbReference>
<evidence type="ECO:0000256" key="1">
    <source>
        <dbReference type="ARBA" id="ARBA00004123"/>
    </source>
</evidence>
<dbReference type="AlphaFoldDB" id="A0A8J5KII9"/>
<evidence type="ECO:0000313" key="9">
    <source>
        <dbReference type="Proteomes" id="UP000734854"/>
    </source>
</evidence>
<gene>
    <name evidence="8" type="ORF">ZIOFF_053463</name>
</gene>
<dbReference type="NCBIfam" id="TIGR01568">
    <property type="entry name" value="A_thal_3678"/>
    <property type="match status" value="1"/>
</dbReference>
<dbReference type="PROSITE" id="PS51754">
    <property type="entry name" value="OVATE"/>
    <property type="match status" value="1"/>
</dbReference>
<dbReference type="GO" id="GO:0005634">
    <property type="term" value="C:nucleus"/>
    <property type="evidence" value="ECO:0007669"/>
    <property type="project" value="UniProtKB-SubCell"/>
</dbReference>
<dbReference type="InterPro" id="IPR006458">
    <property type="entry name" value="Ovate_C"/>
</dbReference>
<keyword evidence="3 6" id="KW-0805">Transcription regulation</keyword>
<comment type="subcellular location">
    <subcellularLocation>
        <location evidence="1 6">Nucleus</location>
    </subcellularLocation>
</comment>
<keyword evidence="9" id="KW-1185">Reference proteome</keyword>
<comment type="caution">
    <text evidence="8">The sequence shown here is derived from an EMBL/GenBank/DDBJ whole genome shotgun (WGS) entry which is preliminary data.</text>
</comment>
<evidence type="ECO:0000259" key="7">
    <source>
        <dbReference type="PROSITE" id="PS51754"/>
    </source>
</evidence>
<keyword evidence="2 6" id="KW-0678">Repressor</keyword>
<keyword evidence="4 6" id="KW-0804">Transcription</keyword>
<evidence type="ECO:0000256" key="5">
    <source>
        <dbReference type="ARBA" id="ARBA00023242"/>
    </source>
</evidence>
<keyword evidence="5 6" id="KW-0539">Nucleus</keyword>
<evidence type="ECO:0000256" key="3">
    <source>
        <dbReference type="ARBA" id="ARBA00023015"/>
    </source>
</evidence>
<dbReference type="PANTHER" id="PTHR33057:SF21">
    <property type="entry name" value="TRANSCRIPTION REPRESSOR"/>
    <property type="match status" value="1"/>
</dbReference>
<dbReference type="PANTHER" id="PTHR33057">
    <property type="entry name" value="TRANSCRIPTION REPRESSOR OFP7-RELATED"/>
    <property type="match status" value="1"/>
</dbReference>
<protein>
    <recommendedName>
        <fullName evidence="6">Transcription repressor</fullName>
    </recommendedName>
    <alternativeName>
        <fullName evidence="6">Ovate family protein</fullName>
    </alternativeName>
</protein>
<sequence length="153" mass="16305">MLGESLYGCFSSRRRPCHSAAALPAACPDGSSGRLFDSTDVSSSSQHEISSAIASRRLLLASPGRSNSLVDSASVALRAGDAVAVTTYSIDPYRDFRRSMEEMVAALGLDAGATHLHELLLCYLALNRKQVHEHILRAFADLLLALTVTGDAD</sequence>
<organism evidence="8 9">
    <name type="scientific">Zingiber officinale</name>
    <name type="common">Ginger</name>
    <name type="synonym">Amomum zingiber</name>
    <dbReference type="NCBI Taxonomy" id="94328"/>
    <lineage>
        <taxon>Eukaryota</taxon>
        <taxon>Viridiplantae</taxon>
        <taxon>Streptophyta</taxon>
        <taxon>Embryophyta</taxon>
        <taxon>Tracheophyta</taxon>
        <taxon>Spermatophyta</taxon>
        <taxon>Magnoliopsida</taxon>
        <taxon>Liliopsida</taxon>
        <taxon>Zingiberales</taxon>
        <taxon>Zingiberaceae</taxon>
        <taxon>Zingiber</taxon>
    </lineage>
</organism>
<dbReference type="InterPro" id="IPR038933">
    <property type="entry name" value="Ovate"/>
</dbReference>
<evidence type="ECO:0000313" key="8">
    <source>
        <dbReference type="EMBL" id="KAG6484938.1"/>
    </source>
</evidence>
<evidence type="ECO:0000256" key="2">
    <source>
        <dbReference type="ARBA" id="ARBA00022491"/>
    </source>
</evidence>
<dbReference type="OrthoDB" id="690912at2759"/>
<proteinExistence type="predicted"/>
<reference evidence="8 9" key="1">
    <citation type="submission" date="2020-08" db="EMBL/GenBank/DDBJ databases">
        <title>Plant Genome Project.</title>
        <authorList>
            <person name="Zhang R.-G."/>
        </authorList>
    </citation>
    <scope>NUCLEOTIDE SEQUENCE [LARGE SCALE GENOMIC DNA]</scope>
    <source>
        <tissue evidence="8">Rhizome</tissue>
    </source>
</reference>
<accession>A0A8J5KII9</accession>
<name>A0A8J5KII9_ZINOF</name>
<dbReference type="Proteomes" id="UP000734854">
    <property type="component" value="Unassembled WGS sequence"/>
</dbReference>